<gene>
    <name evidence="2" type="ORF">SDENCHOL_10275</name>
</gene>
<sequence>MRTIVKENIVTQRLNHSQATSHSLVEPGSSTVAEERKSAIADVSIH</sequence>
<name>A0A7Z7HPG6_9PROT</name>
<dbReference type="Proteomes" id="UP000242886">
    <property type="component" value="Chromosome SDENCHOL"/>
</dbReference>
<protein>
    <submittedName>
        <fullName evidence="2">Uncharacterized protein</fullName>
    </submittedName>
</protein>
<evidence type="ECO:0000256" key="1">
    <source>
        <dbReference type="SAM" id="MobiDB-lite"/>
    </source>
</evidence>
<keyword evidence="3" id="KW-1185">Reference proteome</keyword>
<dbReference type="AlphaFoldDB" id="A0A7Z7HPG6"/>
<reference evidence="2" key="1">
    <citation type="submission" date="2017-03" db="EMBL/GenBank/DDBJ databases">
        <authorList>
            <consortium name="AG Boll"/>
        </authorList>
    </citation>
    <scope>NUCLEOTIDE SEQUENCE [LARGE SCALE GENOMIC DNA]</scope>
    <source>
        <strain evidence="2">Chol</strain>
    </source>
</reference>
<evidence type="ECO:0000313" key="3">
    <source>
        <dbReference type="Proteomes" id="UP000242886"/>
    </source>
</evidence>
<accession>A0A7Z7HPG6</accession>
<feature type="compositionally biased region" description="Polar residues" evidence="1">
    <location>
        <begin position="14"/>
        <end position="32"/>
    </location>
</feature>
<feature type="compositionally biased region" description="Basic and acidic residues" evidence="1">
    <location>
        <begin position="33"/>
        <end position="46"/>
    </location>
</feature>
<feature type="region of interest" description="Disordered" evidence="1">
    <location>
        <begin position="14"/>
        <end position="46"/>
    </location>
</feature>
<dbReference type="EMBL" id="LT837803">
    <property type="protein sequence ID" value="SMB21323.1"/>
    <property type="molecule type" value="Genomic_DNA"/>
</dbReference>
<proteinExistence type="predicted"/>
<organism evidence="2 3">
    <name type="scientific">Sterolibacterium denitrificans</name>
    <dbReference type="NCBI Taxonomy" id="157592"/>
    <lineage>
        <taxon>Bacteria</taxon>
        <taxon>Pseudomonadati</taxon>
        <taxon>Pseudomonadota</taxon>
        <taxon>Betaproteobacteria</taxon>
        <taxon>Nitrosomonadales</taxon>
        <taxon>Sterolibacteriaceae</taxon>
        <taxon>Sterolibacterium</taxon>
    </lineage>
</organism>
<evidence type="ECO:0000313" key="2">
    <source>
        <dbReference type="EMBL" id="SMB21323.1"/>
    </source>
</evidence>